<sequence>MANIVQKYLLQQLGRLKKSTSGAALVYFAILVPLIAGFAGLGFDATMWFMQKRQMQTAADSSALAAAYALSKDQTDQEIILAATKDAEANNFTTGNGNSLSLTTPPVTGGYAGQSNYVMVKLNHPAELVFTKMLDIKDIEIRTTATAGILKVGEHCILALDETMDKALEFSGTSDVDINCGVASNSNSTESIYLNGTATLSANPSAQAYGDIYQGTNATLNTPNPIQPLSQRAIDPYGPEGRDLEVPTLPSICINTGSLQIKLGDPDPLPGRYCGDMTFNANADTTLAPGVYIIDGGDLTIRGGATLSGTGVTFVLTAADPDDIGTVDIGGGATIDLTAPNHGDYAGIVFFQDPRALYTEGDNKFLGGPAMNIKGAVYFPGQELRFSGGSSTSSGCLQLLGRKVTFTGNSKLYNDQSDCAFLGIEKISRTLVTMVE</sequence>
<dbReference type="OrthoDB" id="7418984at2"/>
<evidence type="ECO:0000256" key="1">
    <source>
        <dbReference type="SAM" id="Phobius"/>
    </source>
</evidence>
<feature type="domain" description="Putative Flp pilus-assembly TadG-like N-terminal" evidence="2">
    <location>
        <begin position="22"/>
        <end position="67"/>
    </location>
</feature>
<organism evidence="3 4">
    <name type="scientific">Paremcibacter congregatus</name>
    <dbReference type="NCBI Taxonomy" id="2043170"/>
    <lineage>
        <taxon>Bacteria</taxon>
        <taxon>Pseudomonadati</taxon>
        <taxon>Pseudomonadota</taxon>
        <taxon>Alphaproteobacteria</taxon>
        <taxon>Emcibacterales</taxon>
        <taxon>Emcibacteraceae</taxon>
        <taxon>Paremcibacter</taxon>
    </lineage>
</organism>
<keyword evidence="1" id="KW-0812">Transmembrane</keyword>
<reference evidence="3 4" key="1">
    <citation type="submission" date="2017-10" db="EMBL/GenBank/DDBJ databases">
        <title>Frigbacter circumglobatus gen. nov. sp. nov., isolated from sediment cultured in situ.</title>
        <authorList>
            <person name="Zhao Z."/>
        </authorList>
    </citation>
    <scope>NUCLEOTIDE SEQUENCE [LARGE SCALE GENOMIC DNA]</scope>
    <source>
        <strain evidence="3 4">ZYL</strain>
    </source>
</reference>
<protein>
    <recommendedName>
        <fullName evidence="2">Putative Flp pilus-assembly TadG-like N-terminal domain-containing protein</fullName>
    </recommendedName>
</protein>
<dbReference type="EMBL" id="PDEM01000032">
    <property type="protein sequence ID" value="PHZ83547.1"/>
    <property type="molecule type" value="Genomic_DNA"/>
</dbReference>
<keyword evidence="1" id="KW-0472">Membrane</keyword>
<evidence type="ECO:0000259" key="2">
    <source>
        <dbReference type="Pfam" id="PF13400"/>
    </source>
</evidence>
<dbReference type="Pfam" id="PF13400">
    <property type="entry name" value="Tad"/>
    <property type="match status" value="1"/>
</dbReference>
<dbReference type="RefSeq" id="WP_099475052.1">
    <property type="nucleotide sequence ID" value="NZ_CP041025.1"/>
</dbReference>
<name>A0A2G4YMM0_9PROT</name>
<keyword evidence="4" id="KW-1185">Reference proteome</keyword>
<keyword evidence="1" id="KW-1133">Transmembrane helix</keyword>
<evidence type="ECO:0000313" key="3">
    <source>
        <dbReference type="EMBL" id="PHZ83547.1"/>
    </source>
</evidence>
<feature type="transmembrane region" description="Helical" evidence="1">
    <location>
        <begin position="24"/>
        <end position="43"/>
    </location>
</feature>
<evidence type="ECO:0000313" key="4">
    <source>
        <dbReference type="Proteomes" id="UP000229730"/>
    </source>
</evidence>
<dbReference type="InterPro" id="IPR028087">
    <property type="entry name" value="Tad_N"/>
</dbReference>
<accession>A0A2G4YMM0</accession>
<dbReference type="Proteomes" id="UP000229730">
    <property type="component" value="Unassembled WGS sequence"/>
</dbReference>
<proteinExistence type="predicted"/>
<gene>
    <name evidence="3" type="ORF">CRD36_16410</name>
</gene>
<comment type="caution">
    <text evidence="3">The sequence shown here is derived from an EMBL/GenBank/DDBJ whole genome shotgun (WGS) entry which is preliminary data.</text>
</comment>
<dbReference type="AlphaFoldDB" id="A0A2G4YMM0"/>
<dbReference type="InParanoid" id="A0A2G4YMM0"/>